<reference evidence="4" key="1">
    <citation type="journal article" date="2003" name="Appl. Microbiol. Biotechnol.">
        <title>The Corynebacterium glutamicum genome: features and impacts on biotechnological processes.</title>
        <authorList>
            <person name="Ikeda M."/>
            <person name="Nakagawa S."/>
        </authorList>
    </citation>
    <scope>NUCLEOTIDE SEQUENCE [LARGE SCALE GENOMIC DNA]</scope>
    <source>
        <strain evidence="4">ATCC 13032 / DSM 20300 / BCRC 11384 / JCM 1318 / LMG 3730 / NCIMB 10025</strain>
    </source>
</reference>
<dbReference type="STRING" id="196627.cg1007"/>
<dbReference type="Proteomes" id="UP000000582">
    <property type="component" value="Chromosome"/>
</dbReference>
<dbReference type="BioCyc" id="CORYNE:G18NG-10455-MONOMER"/>
<feature type="transmembrane region" description="Helical" evidence="2">
    <location>
        <begin position="219"/>
        <end position="239"/>
    </location>
</feature>
<dbReference type="AlphaFoldDB" id="Q8NS01"/>
<keyword evidence="4" id="KW-1185">Reference proteome</keyword>
<proteinExistence type="predicted"/>
<dbReference type="HOGENOM" id="CLU_037505_0_0_11"/>
<keyword evidence="2" id="KW-0812">Transmembrane</keyword>
<sequence>MLHVSGILVIGLIVVVWLVVLAPLLLRGQKPIAKAGEAFDDTRVISEGGSNIPSPRRPGLSSAQLDDEEDTDDVDDDYEIVDSPSIFRPRKEEPVEEDLDTDVELEEDIEVSLETDDYVEPAPVVEVSQEWNVEDHYELDDSYDTPLDHLHPAARARAYEDFQEHQPEQQPEVEEFDADDELTEEDVAFAQRRRGRGYYDPEADREFAASQYVRRQRTLLGLAATVVISVILGFVFGGWVWGLPAVALAATALYLMALRSQVREENALRARRIRRLRRSRMGVRNSEDLPSRLRRPGAVVLELDDESPDFEGLPTVAMPEEPYYEEPRRNIRHLGQRRVS</sequence>
<keyword evidence="2" id="KW-0472">Membrane</keyword>
<accession>Q8NS01</accession>
<evidence type="ECO:0000313" key="4">
    <source>
        <dbReference type="Proteomes" id="UP000000582"/>
    </source>
</evidence>
<feature type="compositionally biased region" description="Basic residues" evidence="1">
    <location>
        <begin position="330"/>
        <end position="340"/>
    </location>
</feature>
<dbReference type="KEGG" id="cgb:cg1007"/>
<feature type="region of interest" description="Disordered" evidence="1">
    <location>
        <begin position="310"/>
        <end position="340"/>
    </location>
</feature>
<dbReference type="OrthoDB" id="3696421at2"/>
<keyword evidence="2" id="KW-1133">Transmembrane helix</keyword>
<gene>
    <name evidence="3" type="ordered locus">Cgl0885</name>
</gene>
<dbReference type="eggNOG" id="ENOG50334B8">
    <property type="taxonomic scope" value="Bacteria"/>
</dbReference>
<accession>Q6M6R0</accession>
<name>Q8NS01_CORGL</name>
<feature type="region of interest" description="Disordered" evidence="1">
    <location>
        <begin position="44"/>
        <end position="100"/>
    </location>
</feature>
<feature type="transmembrane region" description="Helical" evidence="2">
    <location>
        <begin position="245"/>
        <end position="262"/>
    </location>
</feature>
<dbReference type="PATRIC" id="fig|196627.13.peg.868"/>
<organism evidence="3 4">
    <name type="scientific">Corynebacterium glutamicum (strain ATCC 13032 / DSM 20300 / JCM 1318 / BCRC 11384 / CCUG 27702 / LMG 3730 / NBRC 12168 / NCIMB 10025 / NRRL B-2784 / 534)</name>
    <dbReference type="NCBI Taxonomy" id="196627"/>
    <lineage>
        <taxon>Bacteria</taxon>
        <taxon>Bacillati</taxon>
        <taxon>Actinomycetota</taxon>
        <taxon>Actinomycetes</taxon>
        <taxon>Mycobacteriales</taxon>
        <taxon>Corynebacteriaceae</taxon>
        <taxon>Corynebacterium</taxon>
    </lineage>
</organism>
<dbReference type="InterPro" id="IPR053779">
    <property type="entry name" value="GlpR"/>
</dbReference>
<dbReference type="KEGG" id="cgl:Cgl0885"/>
<dbReference type="EMBL" id="BA000036">
    <property type="protein sequence ID" value="BAB98278.1"/>
    <property type="molecule type" value="Genomic_DNA"/>
</dbReference>
<dbReference type="NCBIfam" id="NF045516">
    <property type="entry name" value="GlpR"/>
    <property type="match status" value="1"/>
</dbReference>
<feature type="transmembrane region" description="Helical" evidence="2">
    <location>
        <begin position="6"/>
        <end position="26"/>
    </location>
</feature>
<protein>
    <submittedName>
        <fullName evidence="3">Hypothetical membrane protein</fullName>
    </submittedName>
</protein>
<evidence type="ECO:0000256" key="2">
    <source>
        <dbReference type="SAM" id="Phobius"/>
    </source>
</evidence>
<evidence type="ECO:0000313" key="3">
    <source>
        <dbReference type="EMBL" id="BAB98278.1"/>
    </source>
</evidence>
<feature type="compositionally biased region" description="Acidic residues" evidence="1">
    <location>
        <begin position="65"/>
        <end position="80"/>
    </location>
</feature>
<evidence type="ECO:0000256" key="1">
    <source>
        <dbReference type="SAM" id="MobiDB-lite"/>
    </source>
</evidence>